<keyword evidence="2" id="KW-1185">Reference proteome</keyword>
<organism evidence="1 2">
    <name type="scientific">Candida verbasci</name>
    <dbReference type="NCBI Taxonomy" id="1227364"/>
    <lineage>
        <taxon>Eukaryota</taxon>
        <taxon>Fungi</taxon>
        <taxon>Dikarya</taxon>
        <taxon>Ascomycota</taxon>
        <taxon>Saccharomycotina</taxon>
        <taxon>Pichiomycetes</taxon>
        <taxon>Debaryomycetaceae</taxon>
        <taxon>Candida/Lodderomyces clade</taxon>
        <taxon>Candida</taxon>
    </lineage>
</organism>
<evidence type="ECO:0008006" key="3">
    <source>
        <dbReference type="Google" id="ProtNLM"/>
    </source>
</evidence>
<gene>
    <name evidence="1" type="ORF">CANVERA_P3393</name>
</gene>
<dbReference type="InterPro" id="IPR015943">
    <property type="entry name" value="WD40/YVTN_repeat-like_dom_sf"/>
</dbReference>
<protein>
    <recommendedName>
        <fullName evidence="3">Cleavage/polyadenylation specificity factor A subunit C-terminal domain-containing protein</fullName>
    </recommendedName>
</protein>
<dbReference type="Gene3D" id="2.130.10.10">
    <property type="entry name" value="YVTN repeat-like/Quinoprotein amine dehydrogenase"/>
    <property type="match status" value="2"/>
</dbReference>
<dbReference type="OrthoDB" id="433457at2759"/>
<name>A0A9W4TV32_9ASCO</name>
<sequence length="1031" mass="118838">MFILSKLLEDATIYNSILIYHRSCPIIFISKLNILEIYKVTNGDLVEVDAIELKGKIQSFCKINIKDQDLVLFVNDQFEIGLIYSNGESSIIVHILNKLSIVGQQQNYDSKPTLIPSSYKNPKFIVLSIFHSNLQILNLNSSFEIAQSSNKKRKFDQKLFNLNSIPVGNISIKQIITLNNPELIVILYKDPTSESFFIRSYILYNNKLELYKQYSEFEEEPSLIVPLQDGFLVLMPGKLVYFPFTKKDISAPKGVTISTREETYIMKRLSTSRPFQTYTIIDESRILLVNDAGENYMLYMGLDLKNQSLFLINQLNFLNLGVTTIPDSYQCIFHIGNDLFLQISKVSKSVLFQILPNKPHIHIKSQIETSPPIVDMKYEEDILYTCQGSWEGSEIRKYSSTSYEVDVLKSNKFESLHSCELFGDKLYIEQWNSTDNGKLNKRVFNLKLHEQISEYEKSFEVDDWSCKFEDDRIIINGELRNEKVDCKVIYPVDKLVVCATNGEIFIYSMKRAFQFPHLFEEDIQSIDVVKVSDSFLIFINDLSGLYKVFKSDLEMHEILYESQLNGLLNSKILSDCLILLTSEGILHQIHFNQLATNFIASSVSQRLDDKIMKLIKFDDKFIAYNENHLFLFDKQLDYYKSNEVNIQSNIKFVEFIQSNILLTVYENGLVQIIQLTKLNTNNSLSYNSIYSKLLFTKILPIAESEYLISLEYDNSTGELKTIFNLIEKSTWCIIHSLPFDKIEFIDICHVPITLDSYSAIFVALKNNTYPFYIFGIRNDSIHLLQQCNIEKFKLTPEITFQSISSYKDKICISGNVLLNLSINLTNEDKFEFEIFEDGFKLCQAYATEQSITNETIYISDILSGIFSTGKEYKNNESTYLVKFDVPTDEYSTSISTLKYDRTYNYALIGDSIGNITFVKERKDEEYQQKVGVESYFSFQSGDQVNKIVAVNKMFDSVTQLFLIGTVSGGIYMMSETTSKEIDEIIQKKNISLSPEANIVEQSKLLEISNTKVSMDIKESIKQICFETSYVL</sequence>
<evidence type="ECO:0000313" key="1">
    <source>
        <dbReference type="EMBL" id="CAI5758883.1"/>
    </source>
</evidence>
<dbReference type="EMBL" id="CANTUO010000003">
    <property type="protein sequence ID" value="CAI5758883.1"/>
    <property type="molecule type" value="Genomic_DNA"/>
</dbReference>
<dbReference type="AlphaFoldDB" id="A0A9W4TV32"/>
<reference evidence="1" key="1">
    <citation type="submission" date="2022-12" db="EMBL/GenBank/DDBJ databases">
        <authorList>
            <person name="Brejova B."/>
        </authorList>
    </citation>
    <scope>NUCLEOTIDE SEQUENCE</scope>
</reference>
<evidence type="ECO:0000313" key="2">
    <source>
        <dbReference type="Proteomes" id="UP001152885"/>
    </source>
</evidence>
<accession>A0A9W4TV32</accession>
<proteinExistence type="predicted"/>
<comment type="caution">
    <text evidence="1">The sequence shown here is derived from an EMBL/GenBank/DDBJ whole genome shotgun (WGS) entry which is preliminary data.</text>
</comment>
<dbReference type="Proteomes" id="UP001152885">
    <property type="component" value="Unassembled WGS sequence"/>
</dbReference>